<organism evidence="3">
    <name type="scientific">Escherichia coli</name>
    <dbReference type="NCBI Taxonomy" id="562"/>
    <lineage>
        <taxon>Bacteria</taxon>
        <taxon>Pseudomonadati</taxon>
        <taxon>Pseudomonadota</taxon>
        <taxon>Gammaproteobacteria</taxon>
        <taxon>Enterobacterales</taxon>
        <taxon>Enterobacteriaceae</taxon>
        <taxon>Escherichia</taxon>
    </lineage>
</organism>
<dbReference type="PANTHER" id="PTHR43179:SF7">
    <property type="entry name" value="RHAMNOSYLTRANSFERASE WBBL"/>
    <property type="match status" value="1"/>
</dbReference>
<evidence type="ECO:0000256" key="1">
    <source>
        <dbReference type="SAM" id="Phobius"/>
    </source>
</evidence>
<keyword evidence="1" id="KW-0812">Transmembrane</keyword>
<dbReference type="Gene3D" id="3.90.550.10">
    <property type="entry name" value="Spore Coat Polysaccharide Biosynthesis Protein SpsA, Chain A"/>
    <property type="match status" value="1"/>
</dbReference>
<sequence length="332" mass="37863">MNDLDVSAVILNYNSITDTINCLVSLSQQTLKPREIVVVDNKSTDSSINVLWEWVKNNAVIINEEYGSIKHSNVDCKVSLFVFEKIDIYFIKSPVNGGYAFGNNLGANYICKYGESKLILLANPDVLFSTDSIEKLRNEYISVQKKDKQVKIIGVQLVYLDDPEKIQAIGGSFNKLWGVCKHVGRQQNVSDLDFIKESVRVDYPIGACLLIESECFIELGGLNEAYFLYYEELDLITRAAKKKIKFTITNSTTIYHKEGGSIGSSSKSFDAVSSISDKYLLQSRLLFIKRYYPQYLFTNLMVHIFYILKRLWVRDFVKTWNAIRALKVLVKS</sequence>
<dbReference type="AlphaFoldDB" id="A0A0S2QDN3"/>
<protein>
    <submittedName>
        <fullName evidence="3">Glycosyl transferase family 2</fullName>
    </submittedName>
</protein>
<evidence type="ECO:0000259" key="2">
    <source>
        <dbReference type="Pfam" id="PF00535"/>
    </source>
</evidence>
<accession>A0A0S2QDN3</accession>
<feature type="domain" description="Glycosyltransferase 2-like" evidence="2">
    <location>
        <begin position="7"/>
        <end position="63"/>
    </location>
</feature>
<keyword evidence="3" id="KW-0808">Transferase</keyword>
<keyword evidence="1" id="KW-1133">Transmembrane helix</keyword>
<dbReference type="InterPro" id="IPR029044">
    <property type="entry name" value="Nucleotide-diphossugar_trans"/>
</dbReference>
<dbReference type="InterPro" id="IPR001173">
    <property type="entry name" value="Glyco_trans_2-like"/>
</dbReference>
<dbReference type="RefSeq" id="WP_032235445.1">
    <property type="nucleotide sequence ID" value="NZ_JAGDHE010000002.1"/>
</dbReference>
<reference evidence="3" key="1">
    <citation type="journal article" date="2016" name="PLoS ONE">
        <title>Comparison of O-Antigen Gene Clusters of All O-Serogroups of Escherichia coli and Proposal for Adopting a New Nomenclature for O-Typing.</title>
        <authorList>
            <person name="DebRoy C."/>
            <person name="Fratamico P.M."/>
            <person name="Yan X."/>
            <person name="Baranzoni G."/>
            <person name="Liu Y."/>
            <person name="Needleman D.S."/>
            <person name="Tebbs R."/>
            <person name="O'Connell C.D."/>
            <person name="Allred A."/>
            <person name="Swimley M."/>
            <person name="Mwangi M."/>
            <person name="Kapur V."/>
            <person name="Raygoza Garay J.A."/>
            <person name="Roberts E.L."/>
            <person name="Katani R."/>
        </authorList>
    </citation>
    <scope>NUCLEOTIDE SEQUENCE</scope>
    <source>
        <strain evidence="3">7026N</strain>
    </source>
</reference>
<keyword evidence="1" id="KW-0472">Membrane</keyword>
<evidence type="ECO:0000313" key="3">
    <source>
        <dbReference type="EMBL" id="ALP13872.1"/>
    </source>
</evidence>
<dbReference type="EMBL" id="KT207929">
    <property type="protein sequence ID" value="ALP13872.1"/>
    <property type="molecule type" value="Genomic_DNA"/>
</dbReference>
<dbReference type="Pfam" id="PF00535">
    <property type="entry name" value="Glycos_transf_2"/>
    <property type="match status" value="1"/>
</dbReference>
<dbReference type="PANTHER" id="PTHR43179">
    <property type="entry name" value="RHAMNOSYLTRANSFERASE WBBL"/>
    <property type="match status" value="1"/>
</dbReference>
<dbReference type="SUPFAM" id="SSF53448">
    <property type="entry name" value="Nucleotide-diphospho-sugar transferases"/>
    <property type="match status" value="1"/>
</dbReference>
<dbReference type="GO" id="GO:0016740">
    <property type="term" value="F:transferase activity"/>
    <property type="evidence" value="ECO:0007669"/>
    <property type="project" value="UniProtKB-KW"/>
</dbReference>
<proteinExistence type="predicted"/>
<feature type="transmembrane region" description="Helical" evidence="1">
    <location>
        <begin position="291"/>
        <end position="308"/>
    </location>
</feature>
<name>A0A0S2QDN3_ECOLX</name>